<proteinExistence type="predicted"/>
<dbReference type="Proteomes" id="UP000000503">
    <property type="component" value="Chromosome"/>
</dbReference>
<feature type="transmembrane region" description="Helical" evidence="1">
    <location>
        <begin position="55"/>
        <end position="75"/>
    </location>
</feature>
<dbReference type="eggNOG" id="ENOG5031D06">
    <property type="taxonomic scope" value="Bacteria"/>
</dbReference>
<reference evidence="3" key="1">
    <citation type="journal article" date="2013" name="Stand. Genomic Sci.">
        <title>Genome sequence of the thermophilic fresh-water bacterium Spirochaeta caldaria type strain (H1(T)), reclassification of Spirochaeta caldaria, Spirochaeta stenostrepta, and Spirochaeta zuelzerae in the genus Treponema as Treponema caldaria comb. nov., Treponema stenostrepta comb. nov., and Treponema zuelzerae comb. nov., and emendation of the genus Treponema.</title>
        <authorList>
            <person name="Abt B."/>
            <person name="Goker M."/>
            <person name="Scheuner C."/>
            <person name="Han C."/>
            <person name="Lu M."/>
            <person name="Misra M."/>
            <person name="Lapidus A."/>
            <person name="Nolan M."/>
            <person name="Lucas S."/>
            <person name="Hammon N."/>
            <person name="Deshpande S."/>
            <person name="Cheng J.F."/>
            <person name="Tapia R."/>
            <person name="Goodwin L.A."/>
            <person name="Pitluck S."/>
            <person name="Liolios K."/>
            <person name="Pagani I."/>
            <person name="Ivanova N."/>
            <person name="Mavromatis K."/>
            <person name="Mikhailova N."/>
            <person name="Huntemann M."/>
            <person name="Pati A."/>
            <person name="Chen A."/>
            <person name="Palaniappan K."/>
            <person name="Land M."/>
            <person name="Hauser L."/>
            <person name="Jeffries C.D."/>
            <person name="Rohde M."/>
            <person name="Spring S."/>
            <person name="Gronow S."/>
            <person name="Detter J.C."/>
            <person name="Bristow J."/>
            <person name="Eisen J.A."/>
            <person name="Markowitz V."/>
            <person name="Hugenholtz P."/>
            <person name="Kyrpides N.C."/>
            <person name="Woyke T."/>
            <person name="Klenk H.P."/>
        </authorList>
    </citation>
    <scope>NUCLEOTIDE SEQUENCE</scope>
    <source>
        <strain evidence="3">ATCC 51460 / DSM 7334 / H1</strain>
    </source>
</reference>
<dbReference type="AlphaFoldDB" id="F8EXK4"/>
<evidence type="ECO:0000313" key="2">
    <source>
        <dbReference type="EMBL" id="AEJ19585.1"/>
    </source>
</evidence>
<keyword evidence="1" id="KW-1133">Transmembrane helix</keyword>
<dbReference type="STRING" id="744872.Spica_1440"/>
<keyword evidence="1" id="KW-0472">Membrane</keyword>
<dbReference type="OrthoDB" id="362779at2"/>
<keyword evidence="3" id="KW-1185">Reference proteome</keyword>
<protein>
    <submittedName>
        <fullName evidence="2">Uncharacterized protein</fullName>
    </submittedName>
</protein>
<gene>
    <name evidence="2" type="ordered locus">Spica_1440</name>
</gene>
<name>F8EXK4_GRAC1</name>
<dbReference type="KEGG" id="scd:Spica_1440"/>
<dbReference type="RefSeq" id="WP_013968895.1">
    <property type="nucleotide sequence ID" value="NC_015732.1"/>
</dbReference>
<sequence length="179" mass="20414">MEGEKKRIGHEDVTFYYSREQRLARAPEKVQLLHSGAFACRPGLFRSLVATKSMAFLLLAILMLSTTALVMSYLLNRESNQNLLGNVFTVEAFRFQGATYVALKKQAITKDAYSGPLEVAVSPYLKESEMQQFPIEIQKLVIGLQQSEEYRFSVPFEAEKLVMLFKCKDEMLKFTIPVK</sequence>
<accession>F8EXK4</accession>
<evidence type="ECO:0000313" key="3">
    <source>
        <dbReference type="Proteomes" id="UP000000503"/>
    </source>
</evidence>
<evidence type="ECO:0000256" key="1">
    <source>
        <dbReference type="SAM" id="Phobius"/>
    </source>
</evidence>
<keyword evidence="1" id="KW-0812">Transmembrane</keyword>
<organism evidence="2 3">
    <name type="scientific">Gracilinema caldarium (strain ATCC 51460 / DSM 7334 / H1)</name>
    <name type="common">Treponema caldarium</name>
    <dbReference type="NCBI Taxonomy" id="744872"/>
    <lineage>
        <taxon>Bacteria</taxon>
        <taxon>Pseudomonadati</taxon>
        <taxon>Spirochaetota</taxon>
        <taxon>Spirochaetia</taxon>
        <taxon>Spirochaetales</taxon>
        <taxon>Breznakiellaceae</taxon>
        <taxon>Gracilinema</taxon>
    </lineage>
</organism>
<dbReference type="EMBL" id="CP002868">
    <property type="protein sequence ID" value="AEJ19585.1"/>
    <property type="molecule type" value="Genomic_DNA"/>
</dbReference>
<dbReference type="HOGENOM" id="CLU_1414627_0_0_12"/>